<gene>
    <name evidence="3" type="ORF">LPB19_07630</name>
</gene>
<evidence type="ECO:0000256" key="1">
    <source>
        <dbReference type="ARBA" id="ARBA00022729"/>
    </source>
</evidence>
<proteinExistence type="predicted"/>
<accession>A0ABX7MVD4</accession>
<dbReference type="Pfam" id="PF13205">
    <property type="entry name" value="Big_5"/>
    <property type="match status" value="1"/>
</dbReference>
<dbReference type="RefSeq" id="WP_206645465.1">
    <property type="nucleotide sequence ID" value="NZ_CP071247.1"/>
</dbReference>
<evidence type="ECO:0000259" key="2">
    <source>
        <dbReference type="Pfam" id="PF13205"/>
    </source>
</evidence>
<keyword evidence="1" id="KW-0732">Signal</keyword>
<evidence type="ECO:0000313" key="3">
    <source>
        <dbReference type="EMBL" id="QSP96238.1"/>
    </source>
</evidence>
<reference evidence="3 4" key="1">
    <citation type="submission" date="2021-03" db="EMBL/GenBank/DDBJ databases">
        <title>Genome sequencing of Marinobacter sp. LPB0319.</title>
        <authorList>
            <person name="Kim J."/>
        </authorList>
    </citation>
    <scope>NUCLEOTIDE SEQUENCE [LARGE SCALE GENOMIC DNA]</scope>
    <source>
        <strain evidence="3 4">LPB0319</strain>
    </source>
</reference>
<evidence type="ECO:0000313" key="4">
    <source>
        <dbReference type="Proteomes" id="UP000663555"/>
    </source>
</evidence>
<feature type="domain" description="SbsA Ig-like" evidence="2">
    <location>
        <begin position="16"/>
        <end position="112"/>
    </location>
</feature>
<sequence length="520" mass="54353">MFQQSVADIPTSIPMTTTPENGAVAVSRTESVSARFGEDMMVTSIDADSLTLSANGRAVAGAVQFDAQTNTLSFASGDRLPSSATVVATVDGTVANLDGDLLGSDFRWSFTTESASWGQATALESGSGSVAELQLAANARGDSVAVWVQDQQVFASRFEAATGHWSGQERVAANAGRGASPQVAVDPEGNVVAVWINGSDARIYARRFNAGVGSWGSAVGIGNPNGEGRYPQVAMDSAGNAVAVWQQSEGSALNIYASRLAAGRTVWTGVERIDAHTDESHRPQIAMDASGNAVVAWRQRVSVFGNLNTYRVFANRMEAGTWQGQIAVGTGANSVGVPRVAVNSEGQAFAVWRQNDGGTQNIYASHAGDFGSWSGAEQIGTAGTSVTQPDVATDGRGNVFVVWRQYGSNGSTVQVNRFSVAWQGAIALHSSLESADLPRIAANSNGDAFVVWSQRDGSEFFTEARPFVASGGSWGKAARLSGASSMPFVPGISMSAAGDAVAVWIEAIDSRGDLFTSRYY</sequence>
<keyword evidence="4" id="KW-1185">Reference proteome</keyword>
<name>A0ABX7MVD4_9GAMM</name>
<dbReference type="EMBL" id="CP071247">
    <property type="protein sequence ID" value="QSP96238.1"/>
    <property type="molecule type" value="Genomic_DNA"/>
</dbReference>
<organism evidence="3 4">
    <name type="scientific">Marinobacter salinisoli</name>
    <dbReference type="NCBI Taxonomy" id="2769486"/>
    <lineage>
        <taxon>Bacteria</taxon>
        <taxon>Pseudomonadati</taxon>
        <taxon>Pseudomonadota</taxon>
        <taxon>Gammaproteobacteria</taxon>
        <taxon>Pseudomonadales</taxon>
        <taxon>Marinobacteraceae</taxon>
        <taxon>Marinobacter</taxon>
    </lineage>
</organism>
<protein>
    <submittedName>
        <fullName evidence="3">Ig-like domain-containing protein</fullName>
    </submittedName>
</protein>
<dbReference type="Proteomes" id="UP000663555">
    <property type="component" value="Chromosome"/>
</dbReference>
<dbReference type="InterPro" id="IPR032812">
    <property type="entry name" value="SbsA_Ig"/>
</dbReference>
<dbReference type="SUPFAM" id="SSF89372">
    <property type="entry name" value="Fucose-specific lectin"/>
    <property type="match status" value="1"/>
</dbReference>